<evidence type="ECO:0000256" key="1">
    <source>
        <dbReference type="ARBA" id="ARBA00008779"/>
    </source>
</evidence>
<dbReference type="Pfam" id="PF00884">
    <property type="entry name" value="Sulfatase"/>
    <property type="match status" value="1"/>
</dbReference>
<dbReference type="GO" id="GO:0004065">
    <property type="term" value="F:arylsulfatase activity"/>
    <property type="evidence" value="ECO:0007669"/>
    <property type="project" value="TreeGrafter"/>
</dbReference>
<comment type="PTM">
    <text evidence="3">The conversion to 3-oxoalanine (also known as C-formylglycine, FGly), of a serine or cysteine residue in prokaryotes and of a cysteine residue in eukaryotes, is critical for catalytic activity.</text>
</comment>
<gene>
    <name evidence="5" type="ORF">GA398_05925</name>
</gene>
<sequence length="540" mass="61713">MNYLSYNIAFVSLSMCPIISSAQDKPNIVVLFADDISAREFPIYGSSVWSKPEGGNTSEPEFRADTPVMEQIAREGCWIKNCWAATVSMPSRAQMMTGRYAHVQKWWHNKDLGTYCNEKGKEETWPVYESSPLLIGKITQMAGYASLWAGKTQMPYTEDIEKYGFNEGCYTPGGTNAISPYTDFTMKKVSDGEFKIVDSDLTVKTYLQTSYYWQPSVVLINHPSNKQKMEFWPNTSKARADYGISTYGPDVELNFIFDFMERQHKAGKPFFVYHTSHLGHDAYNFIDPESKTHWPATPKVTWKNGKYIRQTPKITGDKGHYNTHNSLAQEGIHSHINYLDYQIWLYLQKFRDLGIDKNTVFIICADNGTSRYGKASVDCQKGVHVPMLIYAPCLKMTKKGEQDILMNLADVLPTVAELVGVRLPDNYEVNGVSLLPYLTTSRETHRDWVYAYRSGMQLIRGNKVLRDGKGVWYDVSINPDDLISFPVITDWKNVSAEHRAERNKLNRILPEFDLYKKVHNGPGGTFMPGNKRMNVQNKKR</sequence>
<dbReference type="PANTHER" id="PTHR42693">
    <property type="entry name" value="ARYLSULFATASE FAMILY MEMBER"/>
    <property type="match status" value="1"/>
</dbReference>
<accession>A0A7J5Q0Y1</accession>
<dbReference type="InterPro" id="IPR050738">
    <property type="entry name" value="Sulfatase"/>
</dbReference>
<dbReference type="SUPFAM" id="SSF53649">
    <property type="entry name" value="Alkaline phosphatase-like"/>
    <property type="match status" value="1"/>
</dbReference>
<dbReference type="Proteomes" id="UP000434604">
    <property type="component" value="Unassembled WGS sequence"/>
</dbReference>
<evidence type="ECO:0000313" key="5">
    <source>
        <dbReference type="EMBL" id="KAB6149047.1"/>
    </source>
</evidence>
<dbReference type="InterPro" id="IPR000917">
    <property type="entry name" value="Sulfatase_N"/>
</dbReference>
<evidence type="ECO:0000259" key="4">
    <source>
        <dbReference type="Pfam" id="PF00884"/>
    </source>
</evidence>
<evidence type="ECO:0000256" key="2">
    <source>
        <dbReference type="ARBA" id="ARBA00022801"/>
    </source>
</evidence>
<comment type="similarity">
    <text evidence="1">Belongs to the sulfatase family.</text>
</comment>
<dbReference type="InterPro" id="IPR017850">
    <property type="entry name" value="Alkaline_phosphatase_core_sf"/>
</dbReference>
<dbReference type="Gene3D" id="3.40.720.10">
    <property type="entry name" value="Alkaline Phosphatase, subunit A"/>
    <property type="match status" value="1"/>
</dbReference>
<dbReference type="RefSeq" id="WP_151934355.1">
    <property type="nucleotide sequence ID" value="NZ_WDED01000006.1"/>
</dbReference>
<evidence type="ECO:0000313" key="6">
    <source>
        <dbReference type="Proteomes" id="UP000434604"/>
    </source>
</evidence>
<comment type="caution">
    <text evidence="5">The sequence shown here is derived from an EMBL/GenBank/DDBJ whole genome shotgun (WGS) entry which is preliminary data.</text>
</comment>
<feature type="modified residue" description="3-oxoalanine (Ser)" evidence="3">
    <location>
        <position position="88"/>
    </location>
</feature>
<name>A0A7J5Q0Y1_9BACE</name>
<dbReference type="PANTHER" id="PTHR42693:SF53">
    <property type="entry name" value="ENDO-4-O-SULFATASE"/>
    <property type="match status" value="1"/>
</dbReference>
<dbReference type="GO" id="GO:0016740">
    <property type="term" value="F:transferase activity"/>
    <property type="evidence" value="ECO:0007669"/>
    <property type="project" value="UniProtKB-KW"/>
</dbReference>
<keyword evidence="5" id="KW-0808">Transferase</keyword>
<dbReference type="EMBL" id="WDED01000006">
    <property type="protein sequence ID" value="KAB6149047.1"/>
    <property type="molecule type" value="Genomic_DNA"/>
</dbReference>
<reference evidence="5 6" key="1">
    <citation type="journal article" date="2019" name="Nat. Med.">
        <title>A library of human gut bacterial isolates paired with longitudinal multiomics data enables mechanistic microbiome research.</title>
        <authorList>
            <person name="Poyet M."/>
            <person name="Groussin M."/>
            <person name="Gibbons S.M."/>
            <person name="Avila-Pacheco J."/>
            <person name="Jiang X."/>
            <person name="Kearney S.M."/>
            <person name="Perrotta A.R."/>
            <person name="Berdy B."/>
            <person name="Zhao S."/>
            <person name="Lieberman T.D."/>
            <person name="Swanson P.K."/>
            <person name="Smith M."/>
            <person name="Roesemann S."/>
            <person name="Alexander J.E."/>
            <person name="Rich S.A."/>
            <person name="Livny J."/>
            <person name="Vlamakis H."/>
            <person name="Clish C."/>
            <person name="Bullock K."/>
            <person name="Deik A."/>
            <person name="Scott J."/>
            <person name="Pierce K.A."/>
            <person name="Xavier R.J."/>
            <person name="Alm E.J."/>
        </authorList>
    </citation>
    <scope>NUCLEOTIDE SEQUENCE [LARGE SCALE GENOMIC DNA]</scope>
    <source>
        <strain evidence="5 6">BIOML-A58</strain>
    </source>
</reference>
<organism evidence="5 6">
    <name type="scientific">Bacteroides xylanisolvens</name>
    <dbReference type="NCBI Taxonomy" id="371601"/>
    <lineage>
        <taxon>Bacteria</taxon>
        <taxon>Pseudomonadati</taxon>
        <taxon>Bacteroidota</taxon>
        <taxon>Bacteroidia</taxon>
        <taxon>Bacteroidales</taxon>
        <taxon>Bacteroidaceae</taxon>
        <taxon>Bacteroides</taxon>
    </lineage>
</organism>
<protein>
    <submittedName>
        <fullName evidence="5">Sulfatase-like hydrolase/transferase</fullName>
    </submittedName>
</protein>
<dbReference type="AlphaFoldDB" id="A0A7J5Q0Y1"/>
<evidence type="ECO:0000256" key="3">
    <source>
        <dbReference type="PIRSR" id="PIRSR600917-52"/>
    </source>
</evidence>
<keyword evidence="2 5" id="KW-0378">Hydrolase</keyword>
<proteinExistence type="inferred from homology"/>
<feature type="domain" description="Sulfatase N-terminal" evidence="4">
    <location>
        <begin position="26"/>
        <end position="421"/>
    </location>
</feature>